<protein>
    <submittedName>
        <fullName evidence="2">Uncharacterized protein</fullName>
    </submittedName>
</protein>
<dbReference type="Pfam" id="PF19380">
    <property type="entry name" value="DUF5955"/>
    <property type="match status" value="1"/>
</dbReference>
<proteinExistence type="predicted"/>
<gene>
    <name evidence="2" type="ORF">SMD11_6350</name>
</gene>
<evidence type="ECO:0000313" key="3">
    <source>
        <dbReference type="Proteomes" id="UP000195755"/>
    </source>
</evidence>
<dbReference type="Proteomes" id="UP000195755">
    <property type="component" value="Chromosome"/>
</dbReference>
<dbReference type="InterPro" id="IPR045999">
    <property type="entry name" value="DUF5955"/>
</dbReference>
<accession>A0A1Z2LCA8</accession>
<dbReference type="EMBL" id="CP021744">
    <property type="protein sequence ID" value="ARZ71926.1"/>
    <property type="molecule type" value="Genomic_DNA"/>
</dbReference>
<organism evidence="2 3">
    <name type="scientific">Streptomyces albireticuli</name>
    <dbReference type="NCBI Taxonomy" id="1940"/>
    <lineage>
        <taxon>Bacteria</taxon>
        <taxon>Bacillati</taxon>
        <taxon>Actinomycetota</taxon>
        <taxon>Actinomycetes</taxon>
        <taxon>Kitasatosporales</taxon>
        <taxon>Streptomycetaceae</taxon>
        <taxon>Streptomyces</taxon>
    </lineage>
</organism>
<evidence type="ECO:0000313" key="2">
    <source>
        <dbReference type="EMBL" id="ARZ71926.1"/>
    </source>
</evidence>
<dbReference type="RefSeq" id="WP_087929642.1">
    <property type="nucleotide sequence ID" value="NZ_CP021744.1"/>
</dbReference>
<reference evidence="2 3" key="1">
    <citation type="submission" date="2017-06" db="EMBL/GenBank/DDBJ databases">
        <title>Streptomyces albireticuli Genome sequencing and assembly.</title>
        <authorList>
            <person name="Wang Y."/>
            <person name="Du B."/>
            <person name="Ding Y."/>
            <person name="Liu H."/>
            <person name="Hou Q."/>
            <person name="Liu K."/>
            <person name="Yao L."/>
            <person name="Wang C."/>
        </authorList>
    </citation>
    <scope>NUCLEOTIDE SEQUENCE [LARGE SCALE GENOMIC DNA]</scope>
    <source>
        <strain evidence="2 3">MDJK11</strain>
    </source>
</reference>
<dbReference type="AlphaFoldDB" id="A0A1Z2LCA8"/>
<evidence type="ECO:0000256" key="1">
    <source>
        <dbReference type="SAM" id="MobiDB-lite"/>
    </source>
</evidence>
<name>A0A1Z2LCA8_9ACTN</name>
<dbReference type="OrthoDB" id="4240357at2"/>
<dbReference type="KEGG" id="salj:SMD11_6350"/>
<sequence length="131" mass="13492">MSTPQGGDRRVHVAGQVTGNIQTGDHARAEFVQEGAASGGAAETPEVRQLRRAVADLRECLRALAPDELPPAAAEEAAGALDELDDALPADEEPGPGRVRRAVFMVSGALASAAALADGVRALRDAAAPWF</sequence>
<feature type="region of interest" description="Disordered" evidence="1">
    <location>
        <begin position="1"/>
        <end position="25"/>
    </location>
</feature>